<dbReference type="AlphaFoldDB" id="A0A561TS35"/>
<organism evidence="1 2">
    <name type="scientific">Streptomyces capillispiralis</name>
    <dbReference type="NCBI Taxonomy" id="68182"/>
    <lineage>
        <taxon>Bacteria</taxon>
        <taxon>Bacillati</taxon>
        <taxon>Actinomycetota</taxon>
        <taxon>Actinomycetes</taxon>
        <taxon>Kitasatosporales</taxon>
        <taxon>Streptomycetaceae</taxon>
        <taxon>Streptomyces</taxon>
    </lineage>
</organism>
<sequence length="66" mass="7252">MRAHPCAQLAAAQTTDSDIPVACVEWGTTTSAEELRAAVDAWPVPKWCDDHGTNGQWYVNRCRHVG</sequence>
<dbReference type="RefSeq" id="WP_145871461.1">
    <property type="nucleotide sequence ID" value="NZ_VIWV01000001.1"/>
</dbReference>
<accession>A0A561TS35</accession>
<gene>
    <name evidence="1" type="ORF">FHX78_116965</name>
</gene>
<name>A0A561TS35_9ACTN</name>
<proteinExistence type="predicted"/>
<keyword evidence="2" id="KW-1185">Reference proteome</keyword>
<evidence type="ECO:0000313" key="2">
    <source>
        <dbReference type="Proteomes" id="UP000316603"/>
    </source>
</evidence>
<protein>
    <submittedName>
        <fullName evidence="1">Uncharacterized protein</fullName>
    </submittedName>
</protein>
<dbReference type="OrthoDB" id="2751008at2"/>
<dbReference type="EMBL" id="VIWV01000001">
    <property type="protein sequence ID" value="TWF89916.1"/>
    <property type="molecule type" value="Genomic_DNA"/>
</dbReference>
<comment type="caution">
    <text evidence="1">The sequence shown here is derived from an EMBL/GenBank/DDBJ whole genome shotgun (WGS) entry which is preliminary data.</text>
</comment>
<reference evidence="1 2" key="1">
    <citation type="submission" date="2019-06" db="EMBL/GenBank/DDBJ databases">
        <title>Sequencing the genomes of 1000 actinobacteria strains.</title>
        <authorList>
            <person name="Klenk H.-P."/>
        </authorList>
    </citation>
    <scope>NUCLEOTIDE SEQUENCE [LARGE SCALE GENOMIC DNA]</scope>
    <source>
        <strain evidence="1 2">DSM 41695</strain>
    </source>
</reference>
<evidence type="ECO:0000313" key="1">
    <source>
        <dbReference type="EMBL" id="TWF89916.1"/>
    </source>
</evidence>
<dbReference type="Proteomes" id="UP000316603">
    <property type="component" value="Unassembled WGS sequence"/>
</dbReference>